<dbReference type="OrthoDB" id="654211at2759"/>
<keyword evidence="3" id="KW-0479">Metal-binding</keyword>
<feature type="non-terminal residue" evidence="13">
    <location>
        <position position="1"/>
    </location>
</feature>
<evidence type="ECO:0000256" key="5">
    <source>
        <dbReference type="ARBA" id="ARBA00022771"/>
    </source>
</evidence>
<sequence length="56" mass="6428">SLGQKADLVKLMWTHIGKKPFECGHCGKRFSISSNLFWHHRSHTGERPYVCTVCGR</sequence>
<evidence type="ECO:0000313" key="13">
    <source>
        <dbReference type="EMBL" id="NWU73640.1"/>
    </source>
</evidence>
<comment type="caution">
    <text evidence="13">The sequence shown here is derived from an EMBL/GenBank/DDBJ whole genome shotgun (WGS) entry which is preliminary data.</text>
</comment>
<evidence type="ECO:0000256" key="9">
    <source>
        <dbReference type="ARBA" id="ARBA00023163"/>
    </source>
</evidence>
<dbReference type="GO" id="GO:0000978">
    <property type="term" value="F:RNA polymerase II cis-regulatory region sequence-specific DNA binding"/>
    <property type="evidence" value="ECO:0007669"/>
    <property type="project" value="TreeGrafter"/>
</dbReference>
<evidence type="ECO:0000256" key="2">
    <source>
        <dbReference type="ARBA" id="ARBA00006991"/>
    </source>
</evidence>
<reference evidence="13 14" key="1">
    <citation type="submission" date="2019-09" db="EMBL/GenBank/DDBJ databases">
        <title>Bird 10,000 Genomes (B10K) Project - Family phase.</title>
        <authorList>
            <person name="Zhang G."/>
        </authorList>
    </citation>
    <scope>NUCLEOTIDE SEQUENCE [LARGE SCALE GENOMIC DNA]</scope>
    <source>
        <strain evidence="13">B10K-DU-027-49</strain>
        <tissue evidence="13">Muscle</tissue>
    </source>
</reference>
<dbReference type="Proteomes" id="UP000522270">
    <property type="component" value="Unassembled WGS sequence"/>
</dbReference>
<dbReference type="GO" id="GO:0002682">
    <property type="term" value="P:regulation of immune system process"/>
    <property type="evidence" value="ECO:0007669"/>
    <property type="project" value="TreeGrafter"/>
</dbReference>
<keyword evidence="8" id="KW-0238">DNA-binding</keyword>
<evidence type="ECO:0000256" key="10">
    <source>
        <dbReference type="ARBA" id="ARBA00023242"/>
    </source>
</evidence>
<dbReference type="InterPro" id="IPR036236">
    <property type="entry name" value="Znf_C2H2_sf"/>
</dbReference>
<dbReference type="GO" id="GO:0008270">
    <property type="term" value="F:zinc ion binding"/>
    <property type="evidence" value="ECO:0007669"/>
    <property type="project" value="UniProtKB-KW"/>
</dbReference>
<dbReference type="Gene3D" id="3.30.160.60">
    <property type="entry name" value="Classic Zinc Finger"/>
    <property type="match status" value="2"/>
</dbReference>
<dbReference type="InterPro" id="IPR013087">
    <property type="entry name" value="Znf_C2H2_type"/>
</dbReference>
<evidence type="ECO:0000256" key="4">
    <source>
        <dbReference type="ARBA" id="ARBA00022737"/>
    </source>
</evidence>
<comment type="subcellular location">
    <subcellularLocation>
        <location evidence="1">Nucleus</location>
    </subcellularLocation>
</comment>
<evidence type="ECO:0000256" key="1">
    <source>
        <dbReference type="ARBA" id="ARBA00004123"/>
    </source>
</evidence>
<evidence type="ECO:0000256" key="3">
    <source>
        <dbReference type="ARBA" id="ARBA00022723"/>
    </source>
</evidence>
<dbReference type="PANTHER" id="PTHR24399:SF23">
    <property type="entry name" value="C2H2-TYPE DOMAIN-CONTAINING PROTEIN"/>
    <property type="match status" value="1"/>
</dbReference>
<dbReference type="AlphaFoldDB" id="A0A7K5Z7T7"/>
<keyword evidence="14" id="KW-1185">Reference proteome</keyword>
<dbReference type="SUPFAM" id="SSF57667">
    <property type="entry name" value="beta-beta-alpha zinc fingers"/>
    <property type="match status" value="1"/>
</dbReference>
<name>A0A7K5Z7T7_9AVES</name>
<keyword evidence="9" id="KW-0804">Transcription</keyword>
<dbReference type="PROSITE" id="PS50157">
    <property type="entry name" value="ZINC_FINGER_C2H2_2"/>
    <property type="match status" value="1"/>
</dbReference>
<feature type="non-terminal residue" evidence="13">
    <location>
        <position position="56"/>
    </location>
</feature>
<organism evidence="13 14">
    <name type="scientific">Pterocles burchelli</name>
    <dbReference type="NCBI Taxonomy" id="2585816"/>
    <lineage>
        <taxon>Eukaryota</taxon>
        <taxon>Metazoa</taxon>
        <taxon>Chordata</taxon>
        <taxon>Craniata</taxon>
        <taxon>Vertebrata</taxon>
        <taxon>Euteleostomi</taxon>
        <taxon>Archelosauria</taxon>
        <taxon>Archosauria</taxon>
        <taxon>Dinosauria</taxon>
        <taxon>Saurischia</taxon>
        <taxon>Theropoda</taxon>
        <taxon>Coelurosauria</taxon>
        <taxon>Aves</taxon>
        <taxon>Neognathae</taxon>
        <taxon>Neoaves</taxon>
        <taxon>Columbimorphae</taxon>
        <taxon>Pterocliformes</taxon>
        <taxon>Pteroclidae</taxon>
        <taxon>Pterocles</taxon>
    </lineage>
</organism>
<evidence type="ECO:0000256" key="6">
    <source>
        <dbReference type="ARBA" id="ARBA00022833"/>
    </source>
</evidence>
<keyword evidence="4" id="KW-0677">Repeat</keyword>
<dbReference type="PROSITE" id="PS00028">
    <property type="entry name" value="ZINC_FINGER_C2H2_1"/>
    <property type="match status" value="1"/>
</dbReference>
<evidence type="ECO:0000256" key="8">
    <source>
        <dbReference type="ARBA" id="ARBA00023125"/>
    </source>
</evidence>
<evidence type="ECO:0000256" key="7">
    <source>
        <dbReference type="ARBA" id="ARBA00023015"/>
    </source>
</evidence>
<dbReference type="PANTHER" id="PTHR24399">
    <property type="entry name" value="ZINC FINGER AND BTB DOMAIN-CONTAINING"/>
    <property type="match status" value="1"/>
</dbReference>
<evidence type="ECO:0000313" key="14">
    <source>
        <dbReference type="Proteomes" id="UP000522270"/>
    </source>
</evidence>
<dbReference type="GO" id="GO:0005654">
    <property type="term" value="C:nucleoplasm"/>
    <property type="evidence" value="ECO:0007669"/>
    <property type="project" value="TreeGrafter"/>
</dbReference>
<dbReference type="GO" id="GO:0001227">
    <property type="term" value="F:DNA-binding transcription repressor activity, RNA polymerase II-specific"/>
    <property type="evidence" value="ECO:0007669"/>
    <property type="project" value="TreeGrafter"/>
</dbReference>
<dbReference type="GO" id="GO:0001817">
    <property type="term" value="P:regulation of cytokine production"/>
    <property type="evidence" value="ECO:0007669"/>
    <property type="project" value="TreeGrafter"/>
</dbReference>
<dbReference type="FunFam" id="3.30.160.60:FF:001437">
    <property type="entry name" value="Zinc finger protein 594"/>
    <property type="match status" value="1"/>
</dbReference>
<keyword evidence="7" id="KW-0805">Transcription regulation</keyword>
<keyword evidence="6" id="KW-0862">Zinc</keyword>
<evidence type="ECO:0000259" key="12">
    <source>
        <dbReference type="PROSITE" id="PS50157"/>
    </source>
</evidence>
<gene>
    <name evidence="13" type="primary">Znf436_1</name>
    <name evidence="13" type="ORF">PTEBUR_R05891</name>
</gene>
<keyword evidence="10" id="KW-0539">Nucleus</keyword>
<accession>A0A7K5Z7T7</accession>
<protein>
    <submittedName>
        <fullName evidence="13">ZN436 protein</fullName>
    </submittedName>
</protein>
<proteinExistence type="inferred from homology"/>
<comment type="similarity">
    <text evidence="2">Belongs to the krueppel C2H2-type zinc-finger protein family.</text>
</comment>
<feature type="domain" description="C2H2-type" evidence="12">
    <location>
        <begin position="21"/>
        <end position="48"/>
    </location>
</feature>
<evidence type="ECO:0000256" key="11">
    <source>
        <dbReference type="PROSITE-ProRule" id="PRU00042"/>
    </source>
</evidence>
<dbReference type="EMBL" id="VYZE01003932">
    <property type="protein sequence ID" value="NWU73640.1"/>
    <property type="molecule type" value="Genomic_DNA"/>
</dbReference>
<keyword evidence="5 11" id="KW-0863">Zinc-finger</keyword>
<dbReference type="Pfam" id="PF00096">
    <property type="entry name" value="zf-C2H2"/>
    <property type="match status" value="1"/>
</dbReference>